<dbReference type="PANTHER" id="PTHR30419">
    <property type="entry name" value="HTH-TYPE TRANSCRIPTIONAL REGULATOR YBHD"/>
    <property type="match status" value="1"/>
</dbReference>
<feature type="domain" description="HTH lysR-type" evidence="5">
    <location>
        <begin position="1"/>
        <end position="58"/>
    </location>
</feature>
<organism evidence="6 7">
    <name type="scientific">Gaiella occulta</name>
    <dbReference type="NCBI Taxonomy" id="1002870"/>
    <lineage>
        <taxon>Bacteria</taxon>
        <taxon>Bacillati</taxon>
        <taxon>Actinomycetota</taxon>
        <taxon>Thermoleophilia</taxon>
        <taxon>Gaiellales</taxon>
        <taxon>Gaiellaceae</taxon>
        <taxon>Gaiella</taxon>
    </lineage>
</organism>
<dbReference type="Proteomes" id="UP000254134">
    <property type="component" value="Unassembled WGS sequence"/>
</dbReference>
<dbReference type="InterPro" id="IPR050950">
    <property type="entry name" value="HTH-type_LysR_regulators"/>
</dbReference>
<evidence type="ECO:0000256" key="1">
    <source>
        <dbReference type="ARBA" id="ARBA00009437"/>
    </source>
</evidence>
<dbReference type="GO" id="GO:0003677">
    <property type="term" value="F:DNA binding"/>
    <property type="evidence" value="ECO:0007669"/>
    <property type="project" value="UniProtKB-KW"/>
</dbReference>
<dbReference type="PROSITE" id="PS50931">
    <property type="entry name" value="HTH_LYSR"/>
    <property type="match status" value="1"/>
</dbReference>
<dbReference type="SUPFAM" id="SSF46785">
    <property type="entry name" value="Winged helix' DNA-binding domain"/>
    <property type="match status" value="1"/>
</dbReference>
<evidence type="ECO:0000256" key="3">
    <source>
        <dbReference type="ARBA" id="ARBA00023125"/>
    </source>
</evidence>
<dbReference type="InterPro" id="IPR005119">
    <property type="entry name" value="LysR_subst-bd"/>
</dbReference>
<dbReference type="Gene3D" id="1.10.10.10">
    <property type="entry name" value="Winged helix-like DNA-binding domain superfamily/Winged helix DNA-binding domain"/>
    <property type="match status" value="1"/>
</dbReference>
<protein>
    <submittedName>
        <fullName evidence="6">Transcriptional regulator</fullName>
    </submittedName>
</protein>
<proteinExistence type="inferred from homology"/>
<evidence type="ECO:0000256" key="2">
    <source>
        <dbReference type="ARBA" id="ARBA00023015"/>
    </source>
</evidence>
<reference evidence="6 7" key="1">
    <citation type="submission" date="2018-07" db="EMBL/GenBank/DDBJ databases">
        <title>High-quality-draft genome sequence of Gaiella occulta.</title>
        <authorList>
            <person name="Severino R."/>
            <person name="Froufe H.J.C."/>
            <person name="Rainey F.A."/>
            <person name="Barroso C."/>
            <person name="Albuquerque L."/>
            <person name="Lobo-Da-Cunha A."/>
            <person name="Da Costa M.S."/>
            <person name="Egas C."/>
        </authorList>
    </citation>
    <scope>NUCLEOTIDE SEQUENCE [LARGE SCALE GENOMIC DNA]</scope>
    <source>
        <strain evidence="6 7">F2-233</strain>
    </source>
</reference>
<sequence length="311" mass="33947">MTLQQLSYFLATAEHGSFTAAARSLYLTQPSVSEQIRQLEAELGIALFARAGRGLVLTEAGRRFRPEAERVLADVERARESVAEIRELRGGTLSFGMFGTASAYLIADLAADFRRRHPDVRLRLVGLNSSEVADQVRDGALEAGLIVLPIDDRGLDLRVARREELVMISRDPGRVSAPVTNEQLGEAPLILFDAQYGADDPMRRQLVERAQRAGVALQPVIEVESMEAAVALAARGLGDTIVPRAAFAKRNARSLHAVSFDEPLYDTFAFIARRDAPLSPAVRAFIPIVERRLDRLAETALYAAGPSEADG</sequence>
<dbReference type="SUPFAM" id="SSF53850">
    <property type="entry name" value="Periplasmic binding protein-like II"/>
    <property type="match status" value="1"/>
</dbReference>
<evidence type="ECO:0000313" key="7">
    <source>
        <dbReference type="Proteomes" id="UP000254134"/>
    </source>
</evidence>
<comment type="similarity">
    <text evidence="1">Belongs to the LysR transcriptional regulatory family.</text>
</comment>
<dbReference type="GO" id="GO:0003700">
    <property type="term" value="F:DNA-binding transcription factor activity"/>
    <property type="evidence" value="ECO:0007669"/>
    <property type="project" value="InterPro"/>
</dbReference>
<keyword evidence="3" id="KW-0238">DNA-binding</keyword>
<dbReference type="AlphaFoldDB" id="A0A7M2YXU3"/>
<keyword evidence="7" id="KW-1185">Reference proteome</keyword>
<dbReference type="OrthoDB" id="3181812at2"/>
<dbReference type="InterPro" id="IPR000847">
    <property type="entry name" value="LysR_HTH_N"/>
</dbReference>
<dbReference type="InterPro" id="IPR036388">
    <property type="entry name" value="WH-like_DNA-bd_sf"/>
</dbReference>
<reference evidence="7" key="2">
    <citation type="journal article" date="2019" name="MicrobiologyOpen">
        <title>High-quality draft genome sequence of Gaiella occulta isolated from a 150 meter deep mineral water borehole and comparison with the genome sequences of other deep-branching lineages of the phylum Actinobacteria.</title>
        <authorList>
            <person name="Severino R."/>
            <person name="Froufe H.J.C."/>
            <person name="Barroso C."/>
            <person name="Albuquerque L."/>
            <person name="Lobo-da-Cunha A."/>
            <person name="da Costa M.S."/>
            <person name="Egas C."/>
        </authorList>
    </citation>
    <scope>NUCLEOTIDE SEQUENCE [LARGE SCALE GENOMIC DNA]</scope>
    <source>
        <strain evidence="7">F2-233</strain>
    </source>
</reference>
<keyword evidence="4" id="KW-0804">Transcription</keyword>
<comment type="caution">
    <text evidence="6">The sequence shown here is derived from an EMBL/GenBank/DDBJ whole genome shotgun (WGS) entry which is preliminary data.</text>
</comment>
<dbReference type="Gene3D" id="3.40.190.290">
    <property type="match status" value="1"/>
</dbReference>
<gene>
    <name evidence="6" type="ORF">Gocc_1704</name>
</gene>
<dbReference type="InterPro" id="IPR036390">
    <property type="entry name" value="WH_DNA-bd_sf"/>
</dbReference>
<keyword evidence="2" id="KW-0805">Transcription regulation</keyword>
<dbReference type="CDD" id="cd05466">
    <property type="entry name" value="PBP2_LTTR_substrate"/>
    <property type="match status" value="1"/>
</dbReference>
<accession>A0A7M2YXU3</accession>
<dbReference type="RefSeq" id="WP_114796105.1">
    <property type="nucleotide sequence ID" value="NZ_QQZY01000003.1"/>
</dbReference>
<name>A0A7M2YXU3_9ACTN</name>
<evidence type="ECO:0000259" key="5">
    <source>
        <dbReference type="PROSITE" id="PS50931"/>
    </source>
</evidence>
<dbReference type="FunFam" id="1.10.10.10:FF:000001">
    <property type="entry name" value="LysR family transcriptional regulator"/>
    <property type="match status" value="1"/>
</dbReference>
<evidence type="ECO:0000313" key="6">
    <source>
        <dbReference type="EMBL" id="RDI74815.1"/>
    </source>
</evidence>
<dbReference type="GO" id="GO:0005829">
    <property type="term" value="C:cytosol"/>
    <property type="evidence" value="ECO:0007669"/>
    <property type="project" value="TreeGrafter"/>
</dbReference>
<dbReference type="Pfam" id="PF00126">
    <property type="entry name" value="HTH_1"/>
    <property type="match status" value="1"/>
</dbReference>
<dbReference type="EMBL" id="QQZY01000003">
    <property type="protein sequence ID" value="RDI74815.1"/>
    <property type="molecule type" value="Genomic_DNA"/>
</dbReference>
<dbReference type="PRINTS" id="PR00039">
    <property type="entry name" value="HTHLYSR"/>
</dbReference>
<dbReference type="Pfam" id="PF03466">
    <property type="entry name" value="LysR_substrate"/>
    <property type="match status" value="1"/>
</dbReference>
<evidence type="ECO:0000256" key="4">
    <source>
        <dbReference type="ARBA" id="ARBA00023163"/>
    </source>
</evidence>